<evidence type="ECO:0000313" key="1">
    <source>
        <dbReference type="EMBL" id="BCA97210.1"/>
    </source>
</evidence>
<dbReference type="AlphaFoldDB" id="A0A6F8TAM2"/>
<keyword evidence="2" id="KW-1185">Reference proteome</keyword>
<evidence type="ECO:0000313" key="2">
    <source>
        <dbReference type="Proteomes" id="UP000502894"/>
    </source>
</evidence>
<proteinExistence type="predicted"/>
<organism evidence="1 2">
    <name type="scientific">Legionella antarctica</name>
    <dbReference type="NCBI Taxonomy" id="2708020"/>
    <lineage>
        <taxon>Bacteria</taxon>
        <taxon>Pseudomonadati</taxon>
        <taxon>Pseudomonadota</taxon>
        <taxon>Gammaproteobacteria</taxon>
        <taxon>Legionellales</taxon>
        <taxon>Legionellaceae</taxon>
        <taxon>Legionella</taxon>
    </lineage>
</organism>
<gene>
    <name evidence="1" type="ORF">TUM19329_35710</name>
</gene>
<keyword evidence="1" id="KW-0614">Plasmid</keyword>
<dbReference type="Proteomes" id="UP000502894">
    <property type="component" value="Plasmid pTUM19329-1"/>
</dbReference>
<geneLocation type="plasmid" evidence="1 2">
    <name>pTUM19329-1</name>
</geneLocation>
<reference evidence="1" key="1">
    <citation type="journal article" date="2020" name="Microbiol. Resour. Announc.">
        <title>Complete Genome Sequence of Novel Psychrotolerant Legionella Strain TUM19329, Isolated from Antarctic Lake Sediment.</title>
        <authorList>
            <person name="Shimada S."/>
            <person name="Nakai R."/>
            <person name="Aoki K."/>
            <person name="Shimoeda N."/>
            <person name="Ohno G."/>
            <person name="Miyazaki Y."/>
            <person name="Kudoh S."/>
            <person name="Imura S."/>
            <person name="Watanabe K."/>
            <person name="Ishii Y."/>
            <person name="Tateda K."/>
        </authorList>
    </citation>
    <scope>NUCLEOTIDE SEQUENCE [LARGE SCALE GENOMIC DNA]</scope>
    <source>
        <strain evidence="1">TUM19329</strain>
        <plasmid evidence="1">pTUM19329-1</plasmid>
    </source>
</reference>
<dbReference type="Pfam" id="PF12694">
    <property type="entry name" value="cpYpsA"/>
    <property type="match status" value="1"/>
</dbReference>
<dbReference type="EMBL" id="AP022840">
    <property type="protein sequence ID" value="BCA97210.1"/>
    <property type="molecule type" value="Genomic_DNA"/>
</dbReference>
<dbReference type="InterPro" id="IPR024755">
    <property type="entry name" value="cpYpsA"/>
</dbReference>
<dbReference type="KEGG" id="lant:TUM19329_35710"/>
<name>A0A6F8TAM2_9GAMM</name>
<sequence>MSSSDEDNLSKCIEWIKEYDIRTLNVAGPRESSSEGIYKESYNFLLSLLPELLSINKLCM</sequence>
<protein>
    <submittedName>
        <fullName evidence="1">Uncharacterized protein</fullName>
    </submittedName>
</protein>
<accession>A0A6F8TAM2</accession>
<dbReference type="Gene3D" id="3.40.50.450">
    <property type="match status" value="1"/>
</dbReference>